<evidence type="ECO:0000256" key="2">
    <source>
        <dbReference type="ARBA" id="ARBA00022777"/>
    </source>
</evidence>
<dbReference type="Pfam" id="PF07730">
    <property type="entry name" value="HisKA_3"/>
    <property type="match status" value="1"/>
</dbReference>
<evidence type="ECO:0000256" key="4">
    <source>
        <dbReference type="SAM" id="Phobius"/>
    </source>
</evidence>
<feature type="transmembrane region" description="Helical" evidence="4">
    <location>
        <begin position="52"/>
        <end position="73"/>
    </location>
</feature>
<evidence type="ECO:0000259" key="5">
    <source>
        <dbReference type="Pfam" id="PF07730"/>
    </source>
</evidence>
<dbReference type="PANTHER" id="PTHR24421:SF63">
    <property type="entry name" value="SENSOR HISTIDINE KINASE DESK"/>
    <property type="match status" value="1"/>
</dbReference>
<dbReference type="Gene3D" id="3.30.565.10">
    <property type="entry name" value="Histidine kinase-like ATPase, C-terminal domain"/>
    <property type="match status" value="1"/>
</dbReference>
<dbReference type="eggNOG" id="COG4585">
    <property type="taxonomic scope" value="Bacteria"/>
</dbReference>
<keyword evidence="4" id="KW-0472">Membrane</keyword>
<keyword evidence="4" id="KW-1133">Transmembrane helix</keyword>
<dbReference type="InterPro" id="IPR050482">
    <property type="entry name" value="Sensor_HK_TwoCompSys"/>
</dbReference>
<feature type="transmembrane region" description="Helical" evidence="4">
    <location>
        <begin position="17"/>
        <end position="40"/>
    </location>
</feature>
<dbReference type="GO" id="GO:0046983">
    <property type="term" value="F:protein dimerization activity"/>
    <property type="evidence" value="ECO:0007669"/>
    <property type="project" value="InterPro"/>
</dbReference>
<dbReference type="InterPro" id="IPR036890">
    <property type="entry name" value="HATPase_C_sf"/>
</dbReference>
<feature type="transmembrane region" description="Helical" evidence="4">
    <location>
        <begin position="85"/>
        <end position="102"/>
    </location>
</feature>
<keyword evidence="4" id="KW-0812">Transmembrane</keyword>
<dbReference type="Proteomes" id="UP000000322">
    <property type="component" value="Chromosome"/>
</dbReference>
<dbReference type="GO" id="GO:0016020">
    <property type="term" value="C:membrane"/>
    <property type="evidence" value="ECO:0007669"/>
    <property type="project" value="InterPro"/>
</dbReference>
<dbReference type="CDD" id="cd16917">
    <property type="entry name" value="HATPase_UhpB-NarQ-NarX-like"/>
    <property type="match status" value="1"/>
</dbReference>
<dbReference type="EMBL" id="CP001819">
    <property type="protein sequence ID" value="ACZ20621.1"/>
    <property type="molecule type" value="Genomic_DNA"/>
</dbReference>
<feature type="transmembrane region" description="Helical" evidence="4">
    <location>
        <begin position="165"/>
        <end position="191"/>
    </location>
</feature>
<gene>
    <name evidence="6" type="ordered locus">Sked_06610</name>
</gene>
<dbReference type="STRING" id="446469.Sked_06610"/>
<feature type="transmembrane region" description="Helical" evidence="4">
    <location>
        <begin position="108"/>
        <end position="125"/>
    </location>
</feature>
<keyword evidence="7" id="KW-1185">Reference proteome</keyword>
<proteinExistence type="predicted"/>
<keyword evidence="3" id="KW-0902">Two-component regulatory system</keyword>
<evidence type="ECO:0000256" key="1">
    <source>
        <dbReference type="ARBA" id="ARBA00022679"/>
    </source>
</evidence>
<sequence length="404" mass="41737">MTDRAPRTPRTAADLRWMLGSTAVTLWVLVLLATFLQLVLGPAEGVDGLRETSLVVLTVVAALLALSAVPSLLRTSGAGPRAHPRVVLLVTAASATWALALLPPFAGWGWGFGLVVAGGMLSCVVPRWWSAAAILGTLAVLLLGGALASADAPASLGGSPADEGATFVVVSTLVVITTMPLSAVWVLRVVLRLDDARRVASDLAVATERLRFATDLHDIQGHHLQVIALKGELAERRLLAGQPGLAATELADIRAIAQTALDDTRAVVNDYRTVTVAVEARNAAAVLRSAGIDCDAQIDVPGLPAAAGAVLAVAIREAATNVLRHSRATSASLELVLTPDDEYRLTVTNDGSRALRTGGTGLSGLAERVAGWGGSVETSRTGETFTLVVRIPQSAALRGAGVTP</sequence>
<dbReference type="InterPro" id="IPR011712">
    <property type="entry name" value="Sig_transdc_His_kin_sub3_dim/P"/>
</dbReference>
<dbReference type="Gene3D" id="1.20.5.1930">
    <property type="match status" value="1"/>
</dbReference>
<dbReference type="RefSeq" id="WP_012865690.1">
    <property type="nucleotide sequence ID" value="NC_013521.1"/>
</dbReference>
<evidence type="ECO:0000313" key="7">
    <source>
        <dbReference type="Proteomes" id="UP000000322"/>
    </source>
</evidence>
<dbReference type="KEGG" id="ske:Sked_06610"/>
<organism evidence="6 7">
    <name type="scientific">Sanguibacter keddieii (strain ATCC 51767 / DSM 10542 / NCFB 3025 / ST-74)</name>
    <dbReference type="NCBI Taxonomy" id="446469"/>
    <lineage>
        <taxon>Bacteria</taxon>
        <taxon>Bacillati</taxon>
        <taxon>Actinomycetota</taxon>
        <taxon>Actinomycetes</taxon>
        <taxon>Micrococcales</taxon>
        <taxon>Sanguibacteraceae</taxon>
        <taxon>Sanguibacter</taxon>
    </lineage>
</organism>
<dbReference type="GO" id="GO:0000155">
    <property type="term" value="F:phosphorelay sensor kinase activity"/>
    <property type="evidence" value="ECO:0007669"/>
    <property type="project" value="InterPro"/>
</dbReference>
<reference evidence="6 7" key="1">
    <citation type="journal article" date="2009" name="Stand. Genomic Sci.">
        <title>Complete genome sequence of Sanguibacter keddieii type strain (ST-74).</title>
        <authorList>
            <person name="Ivanova N."/>
            <person name="Sikorski J."/>
            <person name="Sims D."/>
            <person name="Brettin T."/>
            <person name="Detter J.C."/>
            <person name="Han C."/>
            <person name="Lapidus A."/>
            <person name="Copeland A."/>
            <person name="Glavina Del Rio T."/>
            <person name="Nolan M."/>
            <person name="Chen F."/>
            <person name="Lucas S."/>
            <person name="Tice H."/>
            <person name="Cheng J.F."/>
            <person name="Bruce D."/>
            <person name="Goodwin L."/>
            <person name="Pitluck S."/>
            <person name="Pati A."/>
            <person name="Mavromatis K."/>
            <person name="Chen A."/>
            <person name="Palaniappan K."/>
            <person name="D'haeseleer P."/>
            <person name="Chain P."/>
            <person name="Bristow J."/>
            <person name="Eisen J.A."/>
            <person name="Markowitz V."/>
            <person name="Hugenholtz P."/>
            <person name="Goker M."/>
            <person name="Pukall R."/>
            <person name="Klenk H.P."/>
            <person name="Kyrpides N.C."/>
        </authorList>
    </citation>
    <scope>NUCLEOTIDE SEQUENCE [LARGE SCALE GENOMIC DNA]</scope>
    <source>
        <strain evidence="7">ATCC 51767 / DSM 10542 / NCFB 3025 / ST-74</strain>
    </source>
</reference>
<evidence type="ECO:0000313" key="6">
    <source>
        <dbReference type="EMBL" id="ACZ20621.1"/>
    </source>
</evidence>
<keyword evidence="1" id="KW-0808">Transferase</keyword>
<evidence type="ECO:0000256" key="3">
    <source>
        <dbReference type="ARBA" id="ARBA00023012"/>
    </source>
</evidence>
<feature type="transmembrane region" description="Helical" evidence="4">
    <location>
        <begin position="132"/>
        <end position="150"/>
    </location>
</feature>
<dbReference type="OrthoDB" id="5241784at2"/>
<feature type="domain" description="Signal transduction histidine kinase subgroup 3 dimerisation and phosphoacceptor" evidence="5">
    <location>
        <begin position="208"/>
        <end position="274"/>
    </location>
</feature>
<dbReference type="HOGENOM" id="CLU_000445_20_8_11"/>
<protein>
    <submittedName>
        <fullName evidence="6">Signal transduction histidine kinase</fullName>
    </submittedName>
</protein>
<dbReference type="SUPFAM" id="SSF55874">
    <property type="entry name" value="ATPase domain of HSP90 chaperone/DNA topoisomerase II/histidine kinase"/>
    <property type="match status" value="1"/>
</dbReference>
<keyword evidence="2 6" id="KW-0418">Kinase</keyword>
<dbReference type="PANTHER" id="PTHR24421">
    <property type="entry name" value="NITRATE/NITRITE SENSOR PROTEIN NARX-RELATED"/>
    <property type="match status" value="1"/>
</dbReference>
<dbReference type="AlphaFoldDB" id="D1BB55"/>
<accession>D1BB55</accession>
<name>D1BB55_SANKS</name>